<dbReference type="AlphaFoldDB" id="A0AAD9SBY3"/>
<comment type="caution">
    <text evidence="2">The sequence shown here is derived from an EMBL/GenBank/DDBJ whole genome shotgun (WGS) entry which is preliminary data.</text>
</comment>
<dbReference type="InterPro" id="IPR027417">
    <property type="entry name" value="P-loop_NTPase"/>
</dbReference>
<dbReference type="Pfam" id="PF17784">
    <property type="entry name" value="Sulfotransfer_4"/>
    <property type="match status" value="1"/>
</dbReference>
<dbReference type="EMBL" id="JAUJFL010000005">
    <property type="protein sequence ID" value="KAK2603390.1"/>
    <property type="molecule type" value="Genomic_DNA"/>
</dbReference>
<keyword evidence="1" id="KW-1133">Transmembrane helix</keyword>
<reference evidence="2" key="1">
    <citation type="submission" date="2023-06" db="EMBL/GenBank/DDBJ databases">
        <authorList>
            <person name="Noh H."/>
        </authorList>
    </citation>
    <scope>NUCLEOTIDE SEQUENCE</scope>
    <source>
        <strain evidence="2">DUCC20226</strain>
    </source>
</reference>
<proteinExistence type="predicted"/>
<keyword evidence="1" id="KW-0812">Transmembrane</keyword>
<gene>
    <name evidence="2" type="ORF">N8I77_009854</name>
</gene>
<sequence>MHILGYEHVHHASEDHDSDSWDRIAEAAHATFPILSRPKDKPKPASFGKAEWDCVFGEFQAVSDVASVFAPELISAYPGAKVVLVQRDFESWFSSVDMVFISSILDPRRKLVYDLVVRPVRKLHFYVGLRSICMGLFGATTAEEARRRAKEVWETHHETVRKMVPKERLLDFKPGEELSWERLCAFLGKEIPADVGFPRVNSRATWVGETAQTEDRIVSGYLIAWAWYILPGLMFCAGYYVAKLT</sequence>
<organism evidence="2 3">
    <name type="scientific">Phomopsis amygdali</name>
    <name type="common">Fusicoccum amygdali</name>
    <dbReference type="NCBI Taxonomy" id="1214568"/>
    <lineage>
        <taxon>Eukaryota</taxon>
        <taxon>Fungi</taxon>
        <taxon>Dikarya</taxon>
        <taxon>Ascomycota</taxon>
        <taxon>Pezizomycotina</taxon>
        <taxon>Sordariomycetes</taxon>
        <taxon>Sordariomycetidae</taxon>
        <taxon>Diaporthales</taxon>
        <taxon>Diaporthaceae</taxon>
        <taxon>Diaporthe</taxon>
    </lineage>
</organism>
<dbReference type="PANTHER" id="PTHR36978">
    <property type="entry name" value="P-LOOP CONTAINING NUCLEOTIDE TRIPHOSPHATE HYDROLASE"/>
    <property type="match status" value="1"/>
</dbReference>
<dbReference type="Proteomes" id="UP001265746">
    <property type="component" value="Unassembled WGS sequence"/>
</dbReference>
<protein>
    <submittedName>
        <fullName evidence="2">Uncharacterized protein</fullName>
    </submittedName>
</protein>
<dbReference type="Gene3D" id="3.40.50.300">
    <property type="entry name" value="P-loop containing nucleotide triphosphate hydrolases"/>
    <property type="match status" value="1"/>
</dbReference>
<evidence type="ECO:0000256" key="1">
    <source>
        <dbReference type="SAM" id="Phobius"/>
    </source>
</evidence>
<feature type="transmembrane region" description="Helical" evidence="1">
    <location>
        <begin position="222"/>
        <end position="242"/>
    </location>
</feature>
<evidence type="ECO:0000313" key="3">
    <source>
        <dbReference type="Proteomes" id="UP001265746"/>
    </source>
</evidence>
<keyword evidence="3" id="KW-1185">Reference proteome</keyword>
<dbReference type="SUPFAM" id="SSF52540">
    <property type="entry name" value="P-loop containing nucleoside triphosphate hydrolases"/>
    <property type="match status" value="1"/>
</dbReference>
<keyword evidence="1" id="KW-0472">Membrane</keyword>
<name>A0AAD9SBY3_PHOAM</name>
<evidence type="ECO:0000313" key="2">
    <source>
        <dbReference type="EMBL" id="KAK2603390.1"/>
    </source>
</evidence>
<dbReference type="PANTHER" id="PTHR36978:SF4">
    <property type="entry name" value="P-LOOP CONTAINING NUCLEOSIDE TRIPHOSPHATE HYDROLASE PROTEIN"/>
    <property type="match status" value="1"/>
</dbReference>
<accession>A0AAD9SBY3</accession>
<dbReference type="InterPro" id="IPR040632">
    <property type="entry name" value="Sulfotransfer_4"/>
</dbReference>